<dbReference type="AlphaFoldDB" id="T0GGF9"/>
<sequence length="66" mass="7305">MEDSSEITGIKHCDFGFIQIECESSSFLTDESIKILQDHALSKEAVGFLKDGLPTRNGSIVVIYLK</sequence>
<accession>T0GGF9</accession>
<dbReference type="Proteomes" id="UP000015454">
    <property type="component" value="Unassembled WGS sequence"/>
</dbReference>
<evidence type="ECO:0000313" key="2">
    <source>
        <dbReference type="Proteomes" id="UP000015454"/>
    </source>
</evidence>
<dbReference type="RefSeq" id="WP_010571704.1">
    <property type="nucleotide sequence ID" value="NZ_AHMO02000008.1"/>
</dbReference>
<proteinExistence type="predicted"/>
<gene>
    <name evidence="1" type="ORF">LEP1GSC050_3594</name>
</gene>
<protein>
    <submittedName>
        <fullName evidence="1">Uncharacterized protein</fullName>
    </submittedName>
</protein>
<comment type="caution">
    <text evidence="1">The sequence shown here is derived from an EMBL/GenBank/DDBJ whole genome shotgun (WGS) entry which is preliminary data.</text>
</comment>
<organism evidence="1 2">
    <name type="scientific">Leptospira broomii serovar Hurstbridge str. 5399</name>
    <dbReference type="NCBI Taxonomy" id="1049789"/>
    <lineage>
        <taxon>Bacteria</taxon>
        <taxon>Pseudomonadati</taxon>
        <taxon>Spirochaetota</taxon>
        <taxon>Spirochaetia</taxon>
        <taxon>Leptospirales</taxon>
        <taxon>Leptospiraceae</taxon>
        <taxon>Leptospira</taxon>
    </lineage>
</organism>
<name>T0GGF9_9LEPT</name>
<evidence type="ECO:0000313" key="1">
    <source>
        <dbReference type="EMBL" id="EQA44483.1"/>
    </source>
</evidence>
<dbReference type="EMBL" id="AHMO02000008">
    <property type="protein sequence ID" value="EQA44483.1"/>
    <property type="molecule type" value="Genomic_DNA"/>
</dbReference>
<reference evidence="1" key="1">
    <citation type="submission" date="2013-05" db="EMBL/GenBank/DDBJ databases">
        <authorList>
            <person name="Harkins D.M."/>
            <person name="Durkin A.S."/>
            <person name="Brinkac L.M."/>
            <person name="Haft D.H."/>
            <person name="Selengut J.D."/>
            <person name="Sanka R."/>
            <person name="DePew J."/>
            <person name="Purushe J."/>
            <person name="Hartskeerl R.A."/>
            <person name="Ahmed A."/>
            <person name="van der Linden H."/>
            <person name="Goris M.G.A."/>
            <person name="Vinetz J.M."/>
            <person name="Sutton G.G."/>
            <person name="Nierman W.C."/>
            <person name="Fouts D.E."/>
        </authorList>
    </citation>
    <scope>NUCLEOTIDE SEQUENCE [LARGE SCALE GENOMIC DNA]</scope>
    <source>
        <strain evidence="1">5399</strain>
    </source>
</reference>
<keyword evidence="2" id="KW-1185">Reference proteome</keyword>
<dbReference type="STRING" id="1049789.LEP1GSC050_3594"/>